<evidence type="ECO:0000313" key="10">
    <source>
        <dbReference type="EMBL" id="PZQ69930.1"/>
    </source>
</evidence>
<comment type="catalytic activity">
    <reaction evidence="6 8">
        <text>2 cob(II)yrinate a,c diamide + reduced [electron-transfer flavoprotein] + 2 ATP = 2 adenosylcob(III)yrinate a,c-diamide + 2 triphosphate + oxidized [electron-transfer flavoprotein] + 3 H(+)</text>
        <dbReference type="Rhea" id="RHEA:11528"/>
        <dbReference type="Rhea" id="RHEA-COMP:10685"/>
        <dbReference type="Rhea" id="RHEA-COMP:10686"/>
        <dbReference type="ChEBI" id="CHEBI:15378"/>
        <dbReference type="ChEBI" id="CHEBI:18036"/>
        <dbReference type="ChEBI" id="CHEBI:30616"/>
        <dbReference type="ChEBI" id="CHEBI:57692"/>
        <dbReference type="ChEBI" id="CHEBI:58307"/>
        <dbReference type="ChEBI" id="CHEBI:58503"/>
        <dbReference type="ChEBI" id="CHEBI:58537"/>
        <dbReference type="EC" id="2.5.1.17"/>
    </reaction>
</comment>
<evidence type="ECO:0000256" key="4">
    <source>
        <dbReference type="ARBA" id="ARBA00023244"/>
    </source>
</evidence>
<dbReference type="InterPro" id="IPR027417">
    <property type="entry name" value="P-loop_NTPase"/>
</dbReference>
<dbReference type="UniPathway" id="UPA00148">
    <property type="reaction ID" value="UER00233"/>
</dbReference>
<name>A0A2W5S4A2_VARPD</name>
<dbReference type="GO" id="GO:0006779">
    <property type="term" value="P:porphyrin-containing compound biosynthetic process"/>
    <property type="evidence" value="ECO:0007669"/>
    <property type="project" value="UniProtKB-UniRule"/>
</dbReference>
<evidence type="ECO:0000256" key="2">
    <source>
        <dbReference type="ARBA" id="ARBA00007487"/>
    </source>
</evidence>
<dbReference type="PIRSF" id="PIRSF015617">
    <property type="entry name" value="Adensltrnsf_CobA"/>
    <property type="match status" value="1"/>
</dbReference>
<dbReference type="PANTHER" id="PTHR46638:SF1">
    <property type="entry name" value="CORRINOID ADENOSYLTRANSFERASE"/>
    <property type="match status" value="1"/>
</dbReference>
<organism evidence="10 11">
    <name type="scientific">Variovorax paradoxus</name>
    <dbReference type="NCBI Taxonomy" id="34073"/>
    <lineage>
        <taxon>Bacteria</taxon>
        <taxon>Pseudomonadati</taxon>
        <taxon>Pseudomonadota</taxon>
        <taxon>Betaproteobacteria</taxon>
        <taxon>Burkholderiales</taxon>
        <taxon>Comamonadaceae</taxon>
        <taxon>Variovorax</taxon>
    </lineage>
</organism>
<dbReference type="CDD" id="cd00561">
    <property type="entry name" value="CobA_ACA"/>
    <property type="match status" value="1"/>
</dbReference>
<reference evidence="10 11" key="1">
    <citation type="submission" date="2017-08" db="EMBL/GenBank/DDBJ databases">
        <title>Infants hospitalized years apart are colonized by the same room-sourced microbial strains.</title>
        <authorList>
            <person name="Brooks B."/>
            <person name="Olm M.R."/>
            <person name="Firek B.A."/>
            <person name="Baker R."/>
            <person name="Thomas B.C."/>
            <person name="Morowitz M.J."/>
            <person name="Banfield J.F."/>
        </authorList>
    </citation>
    <scope>NUCLEOTIDE SEQUENCE [LARGE SCALE GENOMIC DNA]</scope>
    <source>
        <strain evidence="10">S2_005_003_R2_41</strain>
    </source>
</reference>
<comment type="subcellular location">
    <subcellularLocation>
        <location evidence="8">Cytoplasm</location>
    </subcellularLocation>
</comment>
<dbReference type="Proteomes" id="UP000249135">
    <property type="component" value="Unassembled WGS sequence"/>
</dbReference>
<dbReference type="Pfam" id="PF02572">
    <property type="entry name" value="CobA_CobO_BtuR"/>
    <property type="match status" value="1"/>
</dbReference>
<evidence type="ECO:0000256" key="7">
    <source>
        <dbReference type="ARBA" id="ARBA00048692"/>
    </source>
</evidence>
<dbReference type="InterPro" id="IPR003724">
    <property type="entry name" value="CblAdoTrfase_CobA"/>
</dbReference>
<gene>
    <name evidence="10" type="primary">cobO</name>
    <name evidence="10" type="ORF">DI563_19015</name>
</gene>
<keyword evidence="8" id="KW-0067">ATP-binding</keyword>
<keyword evidence="8" id="KW-0547">Nucleotide-binding</keyword>
<dbReference type="EMBL" id="QFPP01000283">
    <property type="protein sequence ID" value="PZQ69930.1"/>
    <property type="molecule type" value="Genomic_DNA"/>
</dbReference>
<comment type="caution">
    <text evidence="10">The sequence shown here is derived from an EMBL/GenBank/DDBJ whole genome shotgun (WGS) entry which is preliminary data.</text>
</comment>
<evidence type="ECO:0000256" key="5">
    <source>
        <dbReference type="ARBA" id="ARBA00024929"/>
    </source>
</evidence>
<keyword evidence="4 8" id="KW-0627">Porphyrin biosynthesis</keyword>
<dbReference type="GO" id="GO:0008817">
    <property type="term" value="F:corrinoid adenosyltransferase activity"/>
    <property type="evidence" value="ECO:0007669"/>
    <property type="project" value="UniProtKB-UniRule"/>
</dbReference>
<protein>
    <recommendedName>
        <fullName evidence="3 8">Corrinoid adenosyltransferase</fullName>
        <ecNumber evidence="3 8">2.5.1.17</ecNumber>
    </recommendedName>
    <alternativeName>
        <fullName evidence="8">Cob(II)alamin adenosyltransferase</fullName>
    </alternativeName>
    <alternativeName>
        <fullName evidence="8">Cob(II)yrinic acid a,c-diamide adenosyltransferase</fullName>
    </alternativeName>
</protein>
<comment type="catalytic activity">
    <reaction evidence="7 8">
        <text>2 cob(II)alamin + reduced [electron-transfer flavoprotein] + 2 ATP = 2 adenosylcob(III)alamin + 2 triphosphate + oxidized [electron-transfer flavoprotein] + 3 H(+)</text>
        <dbReference type="Rhea" id="RHEA:28671"/>
        <dbReference type="Rhea" id="RHEA-COMP:10685"/>
        <dbReference type="Rhea" id="RHEA-COMP:10686"/>
        <dbReference type="ChEBI" id="CHEBI:15378"/>
        <dbReference type="ChEBI" id="CHEBI:16304"/>
        <dbReference type="ChEBI" id="CHEBI:18036"/>
        <dbReference type="ChEBI" id="CHEBI:18408"/>
        <dbReference type="ChEBI" id="CHEBI:30616"/>
        <dbReference type="ChEBI" id="CHEBI:57692"/>
        <dbReference type="ChEBI" id="CHEBI:58307"/>
        <dbReference type="EC" id="2.5.1.17"/>
    </reaction>
</comment>
<comment type="similarity">
    <text evidence="2 8">Belongs to the Cob(I)alamin adenosyltransferase family.</text>
</comment>
<dbReference type="NCBIfam" id="NF004637">
    <property type="entry name" value="PRK05986.1"/>
    <property type="match status" value="1"/>
</dbReference>
<evidence type="ECO:0000256" key="6">
    <source>
        <dbReference type="ARBA" id="ARBA00048555"/>
    </source>
</evidence>
<keyword evidence="8" id="KW-0169">Cobalamin biosynthesis</keyword>
<dbReference type="GO" id="GO:0005737">
    <property type="term" value="C:cytoplasm"/>
    <property type="evidence" value="ECO:0007669"/>
    <property type="project" value="UniProtKB-SubCell"/>
</dbReference>
<keyword evidence="8" id="KW-0963">Cytoplasm</keyword>
<dbReference type="GO" id="GO:0009236">
    <property type="term" value="P:cobalamin biosynthetic process"/>
    <property type="evidence" value="ECO:0007669"/>
    <property type="project" value="UniProtKB-UniRule"/>
</dbReference>
<evidence type="ECO:0000256" key="8">
    <source>
        <dbReference type="PIRNR" id="PIRNR015617"/>
    </source>
</evidence>
<keyword evidence="8 10" id="KW-0808">Transferase</keyword>
<dbReference type="PANTHER" id="PTHR46638">
    <property type="entry name" value="CORRINOID ADENOSYLTRANSFERASE"/>
    <property type="match status" value="1"/>
</dbReference>
<proteinExistence type="inferred from homology"/>
<comment type="pathway">
    <text evidence="1 8">Cofactor biosynthesis; adenosylcobalamin biosynthesis; adenosylcobalamin from cob(II)yrinate a,c-diamide: step 2/7.</text>
</comment>
<dbReference type="Gene3D" id="3.40.50.300">
    <property type="entry name" value="P-loop containing nucleotide triphosphate hydrolases"/>
    <property type="match status" value="1"/>
</dbReference>
<sequence length="217" mass="24033">MHIETPPTDKPYDKPEGERRGLVLVNTGDGKGKSTAAFGLALRAHGRGKAVKIFQFMKVPTARFGEHRAFEQLEAFRPAPSRPKPDSAPSGGSEDTQCRAWGPMIEGLGDGFSWKSQDLERSAQLARDGWEKARAAILSGEFFLVVLDEITYPLIYGWLPLDAVLQTLRDRPREVHVVLTGRRCPPEIVELADTVTEMQMVKHAFKAGIPAQRGIED</sequence>
<evidence type="ECO:0000256" key="3">
    <source>
        <dbReference type="ARBA" id="ARBA00012454"/>
    </source>
</evidence>
<dbReference type="GO" id="GO:0005524">
    <property type="term" value="F:ATP binding"/>
    <property type="evidence" value="ECO:0007669"/>
    <property type="project" value="UniProtKB-UniRule"/>
</dbReference>
<evidence type="ECO:0000256" key="9">
    <source>
        <dbReference type="SAM" id="MobiDB-lite"/>
    </source>
</evidence>
<accession>A0A2W5S4A2</accession>
<dbReference type="NCBIfam" id="TIGR00708">
    <property type="entry name" value="cobA"/>
    <property type="match status" value="1"/>
</dbReference>
<feature type="region of interest" description="Disordered" evidence="9">
    <location>
        <begin position="75"/>
        <end position="97"/>
    </location>
</feature>
<evidence type="ECO:0000256" key="1">
    <source>
        <dbReference type="ARBA" id="ARBA00005121"/>
    </source>
</evidence>
<comment type="function">
    <text evidence="5 8">Required for both de novo synthesis of the corrin ring for the assimilation of exogenous corrinoids. Participates in the adenosylation of a variety of incomplete and complete corrinoids.</text>
</comment>
<dbReference type="SUPFAM" id="SSF52540">
    <property type="entry name" value="P-loop containing nucleoside triphosphate hydrolases"/>
    <property type="match status" value="1"/>
</dbReference>
<dbReference type="EC" id="2.5.1.17" evidence="3 8"/>
<evidence type="ECO:0000313" key="11">
    <source>
        <dbReference type="Proteomes" id="UP000249135"/>
    </source>
</evidence>
<dbReference type="AlphaFoldDB" id="A0A2W5S4A2"/>